<comment type="caution">
    <text evidence="1">The sequence shown here is derived from an EMBL/GenBank/DDBJ whole genome shotgun (WGS) entry which is preliminary data.</text>
</comment>
<accession>A0A9W8ZM18</accession>
<dbReference type="EMBL" id="JAPEVA010000003">
    <property type="protein sequence ID" value="KAJ4412316.1"/>
    <property type="molecule type" value="Genomic_DNA"/>
</dbReference>
<evidence type="ECO:0000313" key="1">
    <source>
        <dbReference type="EMBL" id="KAJ4412316.1"/>
    </source>
</evidence>
<name>A0A9W8ZM18_9PLEO</name>
<protein>
    <submittedName>
        <fullName evidence="1">Uncharacterized protein</fullName>
    </submittedName>
</protein>
<sequence length="97" mass="11496">MTEKEKAEAGKEDCEAKVIKVTTDYVAERRAHVNALRRTTETNQLYQNRLDMYGKCFQILYDEYELLSKARTSDLERIDEIEARYQQDEKQLREAAE</sequence>
<reference evidence="1" key="1">
    <citation type="submission" date="2022-10" db="EMBL/GenBank/DDBJ databases">
        <title>Tapping the CABI collections for fungal endophytes: first genome assemblies for Collariella, Neodidymelliopsis, Ascochyta clinopodiicola, Didymella pomorum, Didymosphaeria variabile, Neocosmospora piperis and Neocucurbitaria cava.</title>
        <authorList>
            <person name="Hill R."/>
        </authorList>
    </citation>
    <scope>NUCLEOTIDE SEQUENCE</scope>
    <source>
        <strain evidence="1">IMI 355091</strain>
    </source>
</reference>
<keyword evidence="2" id="KW-1185">Reference proteome</keyword>
<evidence type="ECO:0000313" key="2">
    <source>
        <dbReference type="Proteomes" id="UP001140510"/>
    </source>
</evidence>
<dbReference type="AlphaFoldDB" id="A0A9W8ZM18"/>
<gene>
    <name evidence="1" type="ORF">N0V91_000787</name>
</gene>
<organism evidence="1 2">
    <name type="scientific">Didymella pomorum</name>
    <dbReference type="NCBI Taxonomy" id="749634"/>
    <lineage>
        <taxon>Eukaryota</taxon>
        <taxon>Fungi</taxon>
        <taxon>Dikarya</taxon>
        <taxon>Ascomycota</taxon>
        <taxon>Pezizomycotina</taxon>
        <taxon>Dothideomycetes</taxon>
        <taxon>Pleosporomycetidae</taxon>
        <taxon>Pleosporales</taxon>
        <taxon>Pleosporineae</taxon>
        <taxon>Didymellaceae</taxon>
        <taxon>Didymella</taxon>
    </lineage>
</organism>
<dbReference type="Proteomes" id="UP001140510">
    <property type="component" value="Unassembled WGS sequence"/>
</dbReference>
<proteinExistence type="predicted"/>